<dbReference type="GO" id="GO:0050361">
    <property type="term" value="F:tryptophan 2-monooxygenase activity"/>
    <property type="evidence" value="ECO:0007669"/>
    <property type="project" value="UniProtKB-EC"/>
</dbReference>
<dbReference type="InterPro" id="IPR050281">
    <property type="entry name" value="Flavin_monoamine_oxidase"/>
</dbReference>
<evidence type="ECO:0000259" key="10">
    <source>
        <dbReference type="Pfam" id="PF01593"/>
    </source>
</evidence>
<accession>A0A2S7US12</accession>
<dbReference type="SUPFAM" id="SSF54373">
    <property type="entry name" value="FAD-linked reductases, C-terminal domain"/>
    <property type="match status" value="1"/>
</dbReference>
<dbReference type="GO" id="GO:0009851">
    <property type="term" value="P:auxin biosynthetic process"/>
    <property type="evidence" value="ECO:0007669"/>
    <property type="project" value="UniProtKB-KW"/>
</dbReference>
<evidence type="ECO:0000313" key="11">
    <source>
        <dbReference type="EMBL" id="PQJ52776.1"/>
    </source>
</evidence>
<dbReference type="SUPFAM" id="SSF51905">
    <property type="entry name" value="FAD/NAD(P)-binding domain"/>
    <property type="match status" value="1"/>
</dbReference>
<dbReference type="Gene3D" id="1.20.1440.240">
    <property type="match status" value="1"/>
</dbReference>
<comment type="pathway">
    <text evidence="2">Plant hormone metabolism; auxin biosynthesis.</text>
</comment>
<dbReference type="Proteomes" id="UP000239007">
    <property type="component" value="Unassembled WGS sequence"/>
</dbReference>
<sequence>MKNISRRQFLTYVGAVGGSSALLKTSLAMGLVNEDPYSGPVKVTPATGKKKPTVLILGSGIAGLSTAFELEKAGYECTILEASFRAGGRNLTVRNGDKIDEMGNPQICQFDKQENLFFNCGPARIPGHHRRLLHYCKALNVPLQVKANSSKMAYFQDDQFLGGKPKRIIEYHTDARGLMSELLWKSADSSTFDQMLGKEDVEKLMSFSKAFGDLTENGKYIGSERAGSTTDRMLEFPTPHAPLELKAMLDSRFWYGGLLGAELYDWCEPLMEPLGGMDAVVKGFLRNLKKQPTLNAQVKKIYNRDNGVEVTYEKGGKFHTVQADYCFNNIPAYFMAGIENNFTTKYQTALNSIKRGHLFKIAYQMKERFWEKDGIYGGISYSADPISQIWYPSHDINAQKGVLLGAYTWDPKISAMFEALSPAERLKVGAISGEKIHPGYSKNIENGISIPWGRMNHQMGCGMRMSEEDFEKYFHFLQKPEGRHFMIGDQISHHSGWQEGALASSEQALQQLNKLLSASVDQGSKIHVS</sequence>
<evidence type="ECO:0000256" key="1">
    <source>
        <dbReference type="ARBA" id="ARBA00001974"/>
    </source>
</evidence>
<dbReference type="PANTHER" id="PTHR10742">
    <property type="entry name" value="FLAVIN MONOAMINE OXIDASE"/>
    <property type="match status" value="1"/>
</dbReference>
<organism evidence="11 12">
    <name type="scientific">Psychrosphaera saromensis</name>
    <dbReference type="NCBI Taxonomy" id="716813"/>
    <lineage>
        <taxon>Bacteria</taxon>
        <taxon>Pseudomonadati</taxon>
        <taxon>Pseudomonadota</taxon>
        <taxon>Gammaproteobacteria</taxon>
        <taxon>Alteromonadales</taxon>
        <taxon>Pseudoalteromonadaceae</taxon>
        <taxon>Psychrosphaera</taxon>
    </lineage>
</organism>
<evidence type="ECO:0000256" key="2">
    <source>
        <dbReference type="ARBA" id="ARBA00004814"/>
    </source>
</evidence>
<evidence type="ECO:0000256" key="8">
    <source>
        <dbReference type="ARBA" id="ARBA00047321"/>
    </source>
</evidence>
<dbReference type="Gene3D" id="3.90.660.10">
    <property type="match status" value="1"/>
</dbReference>
<comment type="caution">
    <text evidence="11">The sequence shown here is derived from an EMBL/GenBank/DDBJ whole genome shotgun (WGS) entry which is preliminary data.</text>
</comment>
<proteinExistence type="inferred from homology"/>
<dbReference type="Pfam" id="PF01593">
    <property type="entry name" value="Amino_oxidase"/>
    <property type="match status" value="1"/>
</dbReference>
<protein>
    <recommendedName>
        <fullName evidence="5">Tryptophan 2-monooxygenase</fullName>
        <ecNumber evidence="4">1.13.12.3</ecNumber>
    </recommendedName>
</protein>
<dbReference type="InterPro" id="IPR006311">
    <property type="entry name" value="TAT_signal"/>
</dbReference>
<feature type="domain" description="Amine oxidase" evidence="10">
    <location>
        <begin position="61"/>
        <end position="508"/>
    </location>
</feature>
<keyword evidence="12" id="KW-1185">Reference proteome</keyword>
<comment type="cofactor">
    <cofactor evidence="1">
        <name>FAD</name>
        <dbReference type="ChEBI" id="CHEBI:57692"/>
    </cofactor>
</comment>
<keyword evidence="6" id="KW-0560">Oxidoreductase</keyword>
<feature type="binding site" evidence="9">
    <location>
        <position position="124"/>
    </location>
    <ligand>
        <name>substrate</name>
    </ligand>
</feature>
<evidence type="ECO:0000256" key="7">
    <source>
        <dbReference type="ARBA" id="ARBA00023070"/>
    </source>
</evidence>
<feature type="binding site" evidence="9">
    <location>
        <begin position="121"/>
        <end position="124"/>
    </location>
    <ligand>
        <name>FAD</name>
        <dbReference type="ChEBI" id="CHEBI:57692"/>
    </ligand>
</feature>
<comment type="catalytic activity">
    <reaction evidence="8">
        <text>L-tryptophan + O2 = indole-3-acetamide + CO2 + H2O</text>
        <dbReference type="Rhea" id="RHEA:16165"/>
        <dbReference type="ChEBI" id="CHEBI:15377"/>
        <dbReference type="ChEBI" id="CHEBI:15379"/>
        <dbReference type="ChEBI" id="CHEBI:16031"/>
        <dbReference type="ChEBI" id="CHEBI:16526"/>
        <dbReference type="ChEBI" id="CHEBI:57912"/>
        <dbReference type="EC" id="1.13.12.3"/>
    </reaction>
</comment>
<dbReference type="Gene3D" id="3.50.50.60">
    <property type="entry name" value="FAD/NAD(P)-binding domain"/>
    <property type="match status" value="1"/>
</dbReference>
<evidence type="ECO:0000256" key="6">
    <source>
        <dbReference type="ARBA" id="ARBA00023002"/>
    </source>
</evidence>
<dbReference type="AlphaFoldDB" id="A0A2S7US12"/>
<dbReference type="InterPro" id="IPR002937">
    <property type="entry name" value="Amino_oxidase"/>
</dbReference>
<evidence type="ECO:0000313" key="12">
    <source>
        <dbReference type="Proteomes" id="UP000239007"/>
    </source>
</evidence>
<dbReference type="OrthoDB" id="337830at2"/>
<evidence type="ECO:0000256" key="9">
    <source>
        <dbReference type="PIRSR" id="PIRSR601613-1"/>
    </source>
</evidence>
<dbReference type="PROSITE" id="PS51318">
    <property type="entry name" value="TAT"/>
    <property type="match status" value="1"/>
</dbReference>
<evidence type="ECO:0000256" key="5">
    <source>
        <dbReference type="ARBA" id="ARBA00017871"/>
    </source>
</evidence>
<dbReference type="RefSeq" id="WP_105051246.1">
    <property type="nucleotide sequence ID" value="NZ_BMYG01000004.1"/>
</dbReference>
<reference evidence="11 12" key="1">
    <citation type="submission" date="2016-12" db="EMBL/GenBank/DDBJ databases">
        <title>Diversity of luminous bacteria.</title>
        <authorList>
            <person name="Yoshizawa S."/>
            <person name="Kogure K."/>
        </authorList>
    </citation>
    <scope>NUCLEOTIDE SEQUENCE [LARGE SCALE GENOMIC DNA]</scope>
    <source>
        <strain evidence="11 12">SA4-48</strain>
    </source>
</reference>
<dbReference type="EC" id="1.13.12.3" evidence="4"/>
<gene>
    <name evidence="11" type="ORF">BTO11_03305</name>
</gene>
<dbReference type="InterPro" id="IPR036188">
    <property type="entry name" value="FAD/NAD-bd_sf"/>
</dbReference>
<dbReference type="InterPro" id="IPR001613">
    <property type="entry name" value="Flavin_amine_oxidase"/>
</dbReference>
<evidence type="ECO:0000256" key="4">
    <source>
        <dbReference type="ARBA" id="ARBA00012535"/>
    </source>
</evidence>
<comment type="similarity">
    <text evidence="3">Belongs to the tryptophan 2-monooxygenase family.</text>
</comment>
<name>A0A2S7US12_9GAMM</name>
<dbReference type="EMBL" id="MSCH01000003">
    <property type="protein sequence ID" value="PQJ52776.1"/>
    <property type="molecule type" value="Genomic_DNA"/>
</dbReference>
<dbReference type="PRINTS" id="PR00757">
    <property type="entry name" value="AMINEOXDASEF"/>
</dbReference>
<feature type="binding site" evidence="9">
    <location>
        <position position="298"/>
    </location>
    <ligand>
        <name>FAD</name>
        <dbReference type="ChEBI" id="CHEBI:57692"/>
    </ligand>
</feature>
<evidence type="ECO:0000256" key="3">
    <source>
        <dbReference type="ARBA" id="ARBA00005833"/>
    </source>
</evidence>
<dbReference type="PANTHER" id="PTHR10742:SF410">
    <property type="entry name" value="LYSINE-SPECIFIC HISTONE DEMETHYLASE 2"/>
    <property type="match status" value="1"/>
</dbReference>
<feature type="binding site" evidence="9">
    <location>
        <begin position="81"/>
        <end position="82"/>
    </location>
    <ligand>
        <name>FAD</name>
        <dbReference type="ChEBI" id="CHEBI:57692"/>
    </ligand>
</feature>
<keyword evidence="7" id="KW-0073">Auxin biosynthesis</keyword>